<evidence type="ECO:0000313" key="3">
    <source>
        <dbReference type="Proteomes" id="UP001212997"/>
    </source>
</evidence>
<gene>
    <name evidence="2" type="ORF">NLI96_g4895</name>
</gene>
<accession>A0AAD5V9B2</accession>
<name>A0AAD5V9B2_9APHY</name>
<dbReference type="Proteomes" id="UP001212997">
    <property type="component" value="Unassembled WGS sequence"/>
</dbReference>
<sequence>MNPFYSKAAKAEGTTPQAEPLPLPKFDKNKRIPILGFDIVETISKFMDDSNDVSTFMKASRLFHLIGTPILLRWRVSLKTHRQLRSFHTFVFSPLQERGRPFLFLKKLHINISDLTVGTARLLSSVLAQATHVQELIFVHFDAFLRLDPRGAIPAMLALVNLEALSIHRLDERCTQFLRTANYPLTVLHVSMSDNHAPHALTDVLQFAPTLTSWELTRGTSRFVHTDVIFPHLHTLRLNFFNDYISCDKIFRPFPNLKVLVLPRFDEHQFEEMKEGHYGCMKSLARLDRPVPHLKSLSGDPKIIYHSALYCPAEELVLDVVCEERCRVIPLMIRVSHPSVIRMDVDVPNHPLEYLGPLFLQMNNLTTLKELQLRMLFYDEWNEEDHEVISAFPASLRPLQIEYLAVQFQFRSCRNESTEEWDEFEEVFDMKEWVTDIAKEVSTLRQVVLYSTWWRWIFHIDENREVVEGKEDLVMKWPFSLV</sequence>
<evidence type="ECO:0000313" key="2">
    <source>
        <dbReference type="EMBL" id="KAJ3485517.1"/>
    </source>
</evidence>
<protein>
    <submittedName>
        <fullName evidence="2">Uncharacterized protein</fullName>
    </submittedName>
</protein>
<keyword evidence="3" id="KW-1185">Reference proteome</keyword>
<evidence type="ECO:0000256" key="1">
    <source>
        <dbReference type="SAM" id="MobiDB-lite"/>
    </source>
</evidence>
<feature type="region of interest" description="Disordered" evidence="1">
    <location>
        <begin position="1"/>
        <end position="22"/>
    </location>
</feature>
<proteinExistence type="predicted"/>
<dbReference type="Gene3D" id="3.80.10.10">
    <property type="entry name" value="Ribonuclease Inhibitor"/>
    <property type="match status" value="1"/>
</dbReference>
<dbReference type="EMBL" id="JANAWD010000150">
    <property type="protein sequence ID" value="KAJ3485517.1"/>
    <property type="molecule type" value="Genomic_DNA"/>
</dbReference>
<dbReference type="InterPro" id="IPR032675">
    <property type="entry name" value="LRR_dom_sf"/>
</dbReference>
<reference evidence="2" key="1">
    <citation type="submission" date="2022-07" db="EMBL/GenBank/DDBJ databases">
        <title>Genome Sequence of Physisporinus lineatus.</title>
        <authorList>
            <person name="Buettner E."/>
        </authorList>
    </citation>
    <scope>NUCLEOTIDE SEQUENCE</scope>
    <source>
        <strain evidence="2">VT162</strain>
    </source>
</reference>
<organism evidence="2 3">
    <name type="scientific">Meripilus lineatus</name>
    <dbReference type="NCBI Taxonomy" id="2056292"/>
    <lineage>
        <taxon>Eukaryota</taxon>
        <taxon>Fungi</taxon>
        <taxon>Dikarya</taxon>
        <taxon>Basidiomycota</taxon>
        <taxon>Agaricomycotina</taxon>
        <taxon>Agaricomycetes</taxon>
        <taxon>Polyporales</taxon>
        <taxon>Meripilaceae</taxon>
        <taxon>Meripilus</taxon>
    </lineage>
</organism>
<comment type="caution">
    <text evidence="2">The sequence shown here is derived from an EMBL/GenBank/DDBJ whole genome shotgun (WGS) entry which is preliminary data.</text>
</comment>
<dbReference type="AlphaFoldDB" id="A0AAD5V9B2"/>